<dbReference type="Pfam" id="PF07661">
    <property type="entry name" value="MORN_2"/>
    <property type="match status" value="4"/>
</dbReference>
<dbReference type="InterPro" id="IPR011652">
    <property type="entry name" value="MORN_2"/>
</dbReference>
<feature type="chain" id="PRO_5018338685" evidence="2">
    <location>
        <begin position="20"/>
        <end position="1072"/>
    </location>
</feature>
<dbReference type="GO" id="GO:0003682">
    <property type="term" value="F:chromatin binding"/>
    <property type="evidence" value="ECO:0007669"/>
    <property type="project" value="TreeGrafter"/>
</dbReference>
<dbReference type="InterPro" id="IPR019734">
    <property type="entry name" value="TPR_rpt"/>
</dbReference>
<dbReference type="SMART" id="SM00028">
    <property type="entry name" value="TPR"/>
    <property type="match status" value="3"/>
</dbReference>
<dbReference type="OrthoDB" id="7342920at2"/>
<name>A0A3P3WDF5_9FLAO</name>
<reference evidence="3 4" key="1">
    <citation type="submission" date="2018-11" db="EMBL/GenBank/DDBJ databases">
        <title>Flavobacterium sp. nov., YIM 102701-2 draft genome.</title>
        <authorList>
            <person name="Li G."/>
            <person name="Jiang Y."/>
        </authorList>
    </citation>
    <scope>NUCLEOTIDE SEQUENCE [LARGE SCALE GENOMIC DNA]</scope>
    <source>
        <strain evidence="3 4">YIM 102701-2</strain>
    </source>
</reference>
<protein>
    <submittedName>
        <fullName evidence="3">Uncharacterized protein</fullName>
    </submittedName>
</protein>
<organism evidence="3 4">
    <name type="scientific">Paenimyroides tangerinum</name>
    <dbReference type="NCBI Taxonomy" id="2488728"/>
    <lineage>
        <taxon>Bacteria</taxon>
        <taxon>Pseudomonadati</taxon>
        <taxon>Bacteroidota</taxon>
        <taxon>Flavobacteriia</taxon>
        <taxon>Flavobacteriales</taxon>
        <taxon>Flavobacteriaceae</taxon>
        <taxon>Paenimyroides</taxon>
    </lineage>
</organism>
<dbReference type="Gene3D" id="1.25.40.10">
    <property type="entry name" value="Tetratricopeptide repeat domain"/>
    <property type="match status" value="1"/>
</dbReference>
<accession>A0A3P3WDF5</accession>
<evidence type="ECO:0000256" key="2">
    <source>
        <dbReference type="SAM" id="SignalP"/>
    </source>
</evidence>
<sequence>MKHKNLIFSALLFSMLTQAQNEKSYYDTDIFFSEGVESTKNSKYDESVIAYNKVHPLDSKYAQAQYEMILSLLYAEKKEEALKICEKHYNDKLYENFPPQLLIHGILLSDLGKYDEALKIFNEADIYFPNSAGLNYNKAIVYIRKDDKQKAVDLLKTNIKIDPSHSSSLYNLGLLALDDGQLVEGNLLMMTYLLFEPENSKAKQALLALNEDYSKTYNAKPKLKIREKGDDFSLLEEVLRNKYPYNSQFKLLIEFDDLAPRNMQAIAEYFKDHEIKDGYFENQFGKLYKYIAENNLTKDYLYHSLSLFKDGFAKEYKKNEKSINEFYTNYLANVLWSEMYNKAYLNGNEYKVFIDDNSKSFYQFKDGKTNGDYFYTSNLGFLETSGTVNNDLLVGKKTTYNENGTIQLEENFKNGKKDGEAITYFPNNKMMFKGLYKDDKLNGKYAVFFPTEKLNCDGTYVNDEFDGESFCYFSDGKPKVIVNYKNGKHEGAFKKFNEVGEIIEETNYSDGEVEGEYKTYFSKDKLKSINTVKNKKPISYVSYYLNGNKESEYFYTDGKITEVKEYNINGTLATLKLFNSKEDLSNVKYYNKDGKLFYEDNYSGGKAKQSVQYFADGTSQKLKNNGDIKFNDLDGKTFSEGNMKNGLLDGKWNYYYPNKALKTVSNYTNGEENGIRTAYLDNGYLDYIVNVENGKLNGLYKDYINEKINYIAYYKDDLFHGPVTTFYLNGNKKDESFYVNGVLEGKLNTYSQDGKLIQTTNFINDIITDVIYFYDGKSSKIDYVNQDGIVEAMQNKAVKRKVSIKNGNKDGVYEISNTKNELISKENYVNSKLHGKSTEYNGLGKLESESNYHAGVLHGNVKHFDLNGKMNAFDNYESGFIVGESIIYHPNEKQFVVTTFDIGSKNGPESYYNSDGTKVLVLNYFNNFIESYQVLNNENKMGEAIPFTSEITAIKSNFSDGKPALEMSLKNGIFENDFIVYNSKNQKDFQINYKKGKANGTALYYLNGKKYKAIDYKEGYLDGQIVYFNDQENILYSTDYKNNEKHGYFKVLENNTLKPIKKYDSDELAEIL</sequence>
<dbReference type="PANTHER" id="PTHR46820">
    <property type="entry name" value="HISTONE-LYSINE N-METHYLTRANSFERASE SETD7"/>
    <property type="match status" value="1"/>
</dbReference>
<keyword evidence="4" id="KW-1185">Reference proteome</keyword>
<dbReference type="PANTHER" id="PTHR46820:SF1">
    <property type="entry name" value="HISTONE-LYSINE N-METHYLTRANSFERASE SETD7"/>
    <property type="match status" value="1"/>
</dbReference>
<dbReference type="RefSeq" id="WP_125016131.1">
    <property type="nucleotide sequence ID" value="NZ_RQVQ01000001.1"/>
</dbReference>
<dbReference type="SUPFAM" id="SSF82185">
    <property type="entry name" value="Histone H3 K4-specific methyltransferase SET7/9 N-terminal domain"/>
    <property type="match status" value="5"/>
</dbReference>
<dbReference type="EMBL" id="RQVQ01000001">
    <property type="protein sequence ID" value="RRJ93191.1"/>
    <property type="molecule type" value="Genomic_DNA"/>
</dbReference>
<evidence type="ECO:0000313" key="4">
    <source>
        <dbReference type="Proteomes" id="UP000275719"/>
    </source>
</evidence>
<feature type="repeat" description="TPR" evidence="1">
    <location>
        <begin position="132"/>
        <end position="165"/>
    </location>
</feature>
<dbReference type="PROSITE" id="PS50005">
    <property type="entry name" value="TPR"/>
    <property type="match status" value="1"/>
</dbReference>
<dbReference type="SUPFAM" id="SSF48452">
    <property type="entry name" value="TPR-like"/>
    <property type="match status" value="1"/>
</dbReference>
<dbReference type="GO" id="GO:0005694">
    <property type="term" value="C:chromosome"/>
    <property type="evidence" value="ECO:0007669"/>
    <property type="project" value="TreeGrafter"/>
</dbReference>
<comment type="caution">
    <text evidence="3">The sequence shown here is derived from an EMBL/GenBank/DDBJ whole genome shotgun (WGS) entry which is preliminary data.</text>
</comment>
<dbReference type="InterPro" id="IPR011990">
    <property type="entry name" value="TPR-like_helical_dom_sf"/>
</dbReference>
<feature type="signal peptide" evidence="2">
    <location>
        <begin position="1"/>
        <end position="19"/>
    </location>
</feature>
<dbReference type="Proteomes" id="UP000275719">
    <property type="component" value="Unassembled WGS sequence"/>
</dbReference>
<evidence type="ECO:0000313" key="3">
    <source>
        <dbReference type="EMBL" id="RRJ93191.1"/>
    </source>
</evidence>
<dbReference type="GO" id="GO:0070828">
    <property type="term" value="P:heterochromatin organization"/>
    <property type="evidence" value="ECO:0007669"/>
    <property type="project" value="TreeGrafter"/>
</dbReference>
<proteinExistence type="predicted"/>
<dbReference type="Gene3D" id="3.90.930.1">
    <property type="match status" value="1"/>
</dbReference>
<keyword evidence="1" id="KW-0802">TPR repeat</keyword>
<gene>
    <name evidence="3" type="ORF">EG240_00015</name>
</gene>
<keyword evidence="2" id="KW-0732">Signal</keyword>
<dbReference type="Gene3D" id="2.20.110.10">
    <property type="entry name" value="Histone H3 K4-specific methyltransferase SET7/9 N-terminal domain"/>
    <property type="match status" value="5"/>
</dbReference>
<dbReference type="AlphaFoldDB" id="A0A3P3WDF5"/>
<evidence type="ECO:0000256" key="1">
    <source>
        <dbReference type="PROSITE-ProRule" id="PRU00339"/>
    </source>
</evidence>